<dbReference type="InterPro" id="IPR036322">
    <property type="entry name" value="WD40_repeat_dom_sf"/>
</dbReference>
<proteinExistence type="inferred from homology"/>
<keyword evidence="7" id="KW-1185">Reference proteome</keyword>
<evidence type="ECO:0000313" key="6">
    <source>
        <dbReference type="EMBL" id="PNW87109.1"/>
    </source>
</evidence>
<dbReference type="EMBL" id="CM008963">
    <property type="protein sequence ID" value="PNW87109.1"/>
    <property type="molecule type" value="Genomic_DNA"/>
</dbReference>
<dbReference type="Proteomes" id="UP000006906">
    <property type="component" value="Chromosome 2"/>
</dbReference>
<keyword evidence="2 4" id="KW-0853">WD repeat</keyword>
<dbReference type="InterPro" id="IPR015943">
    <property type="entry name" value="WD40/YVTN_repeat-like_dom_sf"/>
</dbReference>
<feature type="repeat" description="WD" evidence="4">
    <location>
        <begin position="197"/>
        <end position="233"/>
    </location>
</feature>
<dbReference type="PROSITE" id="PS50294">
    <property type="entry name" value="WD_REPEATS_REGION"/>
    <property type="match status" value="1"/>
</dbReference>
<evidence type="ECO:0000313" key="7">
    <source>
        <dbReference type="Proteomes" id="UP000006906"/>
    </source>
</evidence>
<dbReference type="GeneID" id="5725499"/>
<dbReference type="GO" id="GO:0016567">
    <property type="term" value="P:protein ubiquitination"/>
    <property type="evidence" value="ECO:0000318"/>
    <property type="project" value="GO_Central"/>
</dbReference>
<evidence type="ECO:0000259" key="5">
    <source>
        <dbReference type="Pfam" id="PF23609"/>
    </source>
</evidence>
<evidence type="ECO:0000256" key="1">
    <source>
        <dbReference type="ARBA" id="ARBA00005672"/>
    </source>
</evidence>
<evidence type="ECO:0000256" key="4">
    <source>
        <dbReference type="PROSITE-ProRule" id="PRU00221"/>
    </source>
</evidence>
<dbReference type="InterPro" id="IPR059104">
    <property type="entry name" value="Beta-prop_EIPR1-like"/>
</dbReference>
<dbReference type="FunFam" id="2.130.10.10:FF:001937">
    <property type="entry name" value="Predicted protein"/>
    <property type="match status" value="1"/>
</dbReference>
<dbReference type="Gramene" id="PNW87109">
    <property type="protein sequence ID" value="PNW87109"/>
    <property type="gene ID" value="CHLRE_02g109400v5"/>
</dbReference>
<dbReference type="Gene3D" id="2.130.10.10">
    <property type="entry name" value="YVTN repeat-like/Quinoprotein amine dehydrogenase"/>
    <property type="match status" value="1"/>
</dbReference>
<dbReference type="SMART" id="SM00320">
    <property type="entry name" value="WD40"/>
    <property type="match status" value="5"/>
</dbReference>
<dbReference type="FunCoup" id="A0A2K3E2T4">
    <property type="interactions" value="1855"/>
</dbReference>
<dbReference type="Pfam" id="PF00400">
    <property type="entry name" value="WD40"/>
    <property type="match status" value="1"/>
</dbReference>
<keyword evidence="3" id="KW-0677">Repeat</keyword>
<reference evidence="6 7" key="1">
    <citation type="journal article" date="2007" name="Science">
        <title>The Chlamydomonas genome reveals the evolution of key animal and plant functions.</title>
        <authorList>
            <person name="Merchant S.S."/>
            <person name="Prochnik S.E."/>
            <person name="Vallon O."/>
            <person name="Harris E.H."/>
            <person name="Karpowicz S.J."/>
            <person name="Witman G.B."/>
            <person name="Terry A."/>
            <person name="Salamov A."/>
            <person name="Fritz-Laylin L.K."/>
            <person name="Marechal-Drouard L."/>
            <person name="Marshall W.F."/>
            <person name="Qu L.H."/>
            <person name="Nelson D.R."/>
            <person name="Sanderfoot A.A."/>
            <person name="Spalding M.H."/>
            <person name="Kapitonov V.V."/>
            <person name="Ren Q."/>
            <person name="Ferris P."/>
            <person name="Lindquist E."/>
            <person name="Shapiro H."/>
            <person name="Lucas S.M."/>
            <person name="Grimwood J."/>
            <person name="Schmutz J."/>
            <person name="Cardol P."/>
            <person name="Cerutti H."/>
            <person name="Chanfreau G."/>
            <person name="Chen C.L."/>
            <person name="Cognat V."/>
            <person name="Croft M.T."/>
            <person name="Dent R."/>
            <person name="Dutcher S."/>
            <person name="Fernandez E."/>
            <person name="Fukuzawa H."/>
            <person name="Gonzalez-Ballester D."/>
            <person name="Gonzalez-Halphen D."/>
            <person name="Hallmann A."/>
            <person name="Hanikenne M."/>
            <person name="Hippler M."/>
            <person name="Inwood W."/>
            <person name="Jabbari K."/>
            <person name="Kalanon M."/>
            <person name="Kuras R."/>
            <person name="Lefebvre P.A."/>
            <person name="Lemaire S.D."/>
            <person name="Lobanov A.V."/>
            <person name="Lohr M."/>
            <person name="Manuell A."/>
            <person name="Meier I."/>
            <person name="Mets L."/>
            <person name="Mittag M."/>
            <person name="Mittelmeier T."/>
            <person name="Moroney J.V."/>
            <person name="Moseley J."/>
            <person name="Napoli C."/>
            <person name="Nedelcu A.M."/>
            <person name="Niyogi K."/>
            <person name="Novoselov S.V."/>
            <person name="Paulsen I.T."/>
            <person name="Pazour G."/>
            <person name="Purton S."/>
            <person name="Ral J.P."/>
            <person name="Riano-Pachon D.M."/>
            <person name="Riekhof W."/>
            <person name="Rymarquis L."/>
            <person name="Schroda M."/>
            <person name="Stern D."/>
            <person name="Umen J."/>
            <person name="Willows R."/>
            <person name="Wilson N."/>
            <person name="Zimmer S.L."/>
            <person name="Allmer J."/>
            <person name="Balk J."/>
            <person name="Bisova K."/>
            <person name="Chen C.J."/>
            <person name="Elias M."/>
            <person name="Gendler K."/>
            <person name="Hauser C."/>
            <person name="Lamb M.R."/>
            <person name="Ledford H."/>
            <person name="Long J.C."/>
            <person name="Minagawa J."/>
            <person name="Page M.D."/>
            <person name="Pan J."/>
            <person name="Pootakham W."/>
            <person name="Roje S."/>
            <person name="Rose A."/>
            <person name="Stahlberg E."/>
            <person name="Terauchi A.M."/>
            <person name="Yang P."/>
            <person name="Ball S."/>
            <person name="Bowler C."/>
            <person name="Dieckmann C.L."/>
            <person name="Gladyshev V.N."/>
            <person name="Green P."/>
            <person name="Jorgensen R."/>
            <person name="Mayfield S."/>
            <person name="Mueller-Roeber B."/>
            <person name="Rajamani S."/>
            <person name="Sayre R.T."/>
            <person name="Brokstein P."/>
            <person name="Dubchak I."/>
            <person name="Goodstein D."/>
            <person name="Hornick L."/>
            <person name="Huang Y.W."/>
            <person name="Jhaveri J."/>
            <person name="Luo Y."/>
            <person name="Martinez D."/>
            <person name="Ngau W.C."/>
            <person name="Otillar B."/>
            <person name="Poliakov A."/>
            <person name="Porter A."/>
            <person name="Szajkowski L."/>
            <person name="Werner G."/>
            <person name="Zhou K."/>
            <person name="Grigoriev I.V."/>
            <person name="Rokhsar D.S."/>
            <person name="Grossman A.R."/>
        </authorList>
    </citation>
    <scope>NUCLEOTIDE SEQUENCE [LARGE SCALE GENOMIC DNA]</scope>
    <source>
        <strain evidence="7">CC-503</strain>
    </source>
</reference>
<dbReference type="SUPFAM" id="SSF50978">
    <property type="entry name" value="WD40 repeat-like"/>
    <property type="match status" value="1"/>
</dbReference>
<evidence type="ECO:0000256" key="2">
    <source>
        <dbReference type="ARBA" id="ARBA00022574"/>
    </source>
</evidence>
<dbReference type="ExpressionAtlas" id="A0A2K3E2T4">
    <property type="expression patterns" value="baseline"/>
</dbReference>
<gene>
    <name evidence="6" type="ORF">CHLRE_02g109400v5</name>
</gene>
<dbReference type="PROSITE" id="PS50082">
    <property type="entry name" value="WD_REPEATS_2"/>
    <property type="match status" value="1"/>
</dbReference>
<dbReference type="InParanoid" id="A0A2K3E2T4"/>
<dbReference type="KEGG" id="cre:CHLRE_02g109400v5"/>
<evidence type="ECO:0000256" key="3">
    <source>
        <dbReference type="ARBA" id="ARBA00022737"/>
    </source>
</evidence>
<protein>
    <recommendedName>
        <fullName evidence="5">EIPR1-like beta-propeller domain-containing protein</fullName>
    </recommendedName>
</protein>
<name>A0A2K3E2T4_CHLRE</name>
<comment type="similarity">
    <text evidence="1">Belongs to the WD repeat EIPR1 family.</text>
</comment>
<dbReference type="InterPro" id="IPR001680">
    <property type="entry name" value="WD40_rpt"/>
</dbReference>
<dbReference type="Pfam" id="PF23609">
    <property type="entry name" value="Beta-prop_EIPR1"/>
    <property type="match status" value="1"/>
</dbReference>
<dbReference type="OMA" id="HQFLALH"/>
<dbReference type="AlphaFoldDB" id="A0A2K3E2T4"/>
<dbReference type="STRING" id="3055.A0A2K3E2T4"/>
<dbReference type="PANTHER" id="PTHR14205:SF15">
    <property type="entry name" value="EARP AND GARP COMPLEX-INTERACTING PROTEIN 1"/>
    <property type="match status" value="1"/>
</dbReference>
<dbReference type="RefSeq" id="XP_042927488.1">
    <property type="nucleotide sequence ID" value="XM_043059854.1"/>
</dbReference>
<sequence>MAVTYSLKYQARVLVALPCDTISSKWLVGTTALREENEVRLLQYDQDNEQLVCRRTFTHAAEVWDIAPHPNQEDLFVTVWAKAGNSSATLWRAPPGSESGALEQQVELTGQTSSMRCALWSTPQPETVVTVEEGHLKKWAITEAGAEAVSSCPAGELVQLWGGALHPRNASLLCTAGSNDVQTWDLRTLSRPMGEIKMAHKQPVRSISFAPHADTRILTAGDDCKLRYWDLRNPGQPLLEMGGHRHWVWRAAYNPAHDSLVASCSSDCCVNLYYTPQLAASAGAAAAAAPGGEAGAAVAPGAGHAAPAGPKGATRGVELDGKVVTWDEHEDSVYGLAWSASDPWLLASLSFDGRVALSKVPKNIKYKILI</sequence>
<dbReference type="InterPro" id="IPR040323">
    <property type="entry name" value="EIPR1"/>
</dbReference>
<dbReference type="OrthoDB" id="196957at2759"/>
<organism evidence="6 7">
    <name type="scientific">Chlamydomonas reinhardtii</name>
    <name type="common">Chlamydomonas smithii</name>
    <dbReference type="NCBI Taxonomy" id="3055"/>
    <lineage>
        <taxon>Eukaryota</taxon>
        <taxon>Viridiplantae</taxon>
        <taxon>Chlorophyta</taxon>
        <taxon>core chlorophytes</taxon>
        <taxon>Chlorophyceae</taxon>
        <taxon>CS clade</taxon>
        <taxon>Chlamydomonadales</taxon>
        <taxon>Chlamydomonadaceae</taxon>
        <taxon>Chlamydomonas</taxon>
    </lineage>
</organism>
<feature type="domain" description="EIPR1-like beta-propeller" evidence="5">
    <location>
        <begin position="2"/>
        <end position="273"/>
    </location>
</feature>
<accession>A0A2K3E2T4</accession>
<dbReference type="PANTHER" id="PTHR14205">
    <property type="entry name" value="WD-REPEAT PROTEIN"/>
    <property type="match status" value="1"/>
</dbReference>